<sequence length="42" mass="4892">MTIQKKFITNCNNNGKPLVLNQTVEKRLLKKNTVKFVIDCKK</sequence>
<proteinExistence type="predicted"/>
<gene>
    <name evidence="1" type="ORF">METZ01_LOCUS137248</name>
</gene>
<organism evidence="1">
    <name type="scientific">marine metagenome</name>
    <dbReference type="NCBI Taxonomy" id="408172"/>
    <lineage>
        <taxon>unclassified sequences</taxon>
        <taxon>metagenomes</taxon>
        <taxon>ecological metagenomes</taxon>
    </lineage>
</organism>
<dbReference type="EMBL" id="UINC01019995">
    <property type="protein sequence ID" value="SVA84394.1"/>
    <property type="molecule type" value="Genomic_DNA"/>
</dbReference>
<dbReference type="AlphaFoldDB" id="A0A381Z5I4"/>
<protein>
    <submittedName>
        <fullName evidence="1">Uncharacterized protein</fullName>
    </submittedName>
</protein>
<accession>A0A381Z5I4</accession>
<evidence type="ECO:0000313" key="1">
    <source>
        <dbReference type="EMBL" id="SVA84394.1"/>
    </source>
</evidence>
<reference evidence="1" key="1">
    <citation type="submission" date="2018-05" db="EMBL/GenBank/DDBJ databases">
        <authorList>
            <person name="Lanie J.A."/>
            <person name="Ng W.-L."/>
            <person name="Kazmierczak K.M."/>
            <person name="Andrzejewski T.M."/>
            <person name="Davidsen T.M."/>
            <person name="Wayne K.J."/>
            <person name="Tettelin H."/>
            <person name="Glass J.I."/>
            <person name="Rusch D."/>
            <person name="Podicherti R."/>
            <person name="Tsui H.-C.T."/>
            <person name="Winkler M.E."/>
        </authorList>
    </citation>
    <scope>NUCLEOTIDE SEQUENCE</scope>
</reference>
<name>A0A381Z5I4_9ZZZZ</name>